<feature type="compositionally biased region" description="Polar residues" evidence="1">
    <location>
        <begin position="87"/>
        <end position="97"/>
    </location>
</feature>
<gene>
    <name evidence="2" type="primary">DUS1</name>
    <name evidence="2" type="ORF">I7I52_12599</name>
</gene>
<name>A0A8H8CSE5_AJECA</name>
<feature type="compositionally biased region" description="Basic residues" evidence="1">
    <location>
        <begin position="106"/>
        <end position="128"/>
    </location>
</feature>
<dbReference type="EMBL" id="JAEVHI010000006">
    <property type="protein sequence ID" value="KAG5288946.1"/>
    <property type="molecule type" value="Genomic_DNA"/>
</dbReference>
<protein>
    <submittedName>
        <fullName evidence="2">tRNA-dihydrouridine synthase</fullName>
    </submittedName>
</protein>
<evidence type="ECO:0000313" key="3">
    <source>
        <dbReference type="Proteomes" id="UP000670092"/>
    </source>
</evidence>
<feature type="compositionally biased region" description="Basic residues" evidence="1">
    <location>
        <begin position="13"/>
        <end position="42"/>
    </location>
</feature>
<evidence type="ECO:0000313" key="2">
    <source>
        <dbReference type="EMBL" id="KAG5288946.1"/>
    </source>
</evidence>
<feature type="compositionally biased region" description="Low complexity" evidence="1">
    <location>
        <begin position="51"/>
        <end position="79"/>
    </location>
</feature>
<dbReference type="Proteomes" id="UP000670092">
    <property type="component" value="Unassembled WGS sequence"/>
</dbReference>
<evidence type="ECO:0000256" key="1">
    <source>
        <dbReference type="SAM" id="MobiDB-lite"/>
    </source>
</evidence>
<dbReference type="AlphaFoldDB" id="A0A8H8CSE5"/>
<dbReference type="VEuPathDB" id="FungiDB:I7I52_12599"/>
<accession>A0A8H8CSE5</accession>
<organism evidence="2 3">
    <name type="scientific">Ajellomyces capsulatus</name>
    <name type="common">Darling's disease fungus</name>
    <name type="synonym">Histoplasma capsulatum</name>
    <dbReference type="NCBI Taxonomy" id="5037"/>
    <lineage>
        <taxon>Eukaryota</taxon>
        <taxon>Fungi</taxon>
        <taxon>Dikarya</taxon>
        <taxon>Ascomycota</taxon>
        <taxon>Pezizomycotina</taxon>
        <taxon>Eurotiomycetes</taxon>
        <taxon>Eurotiomycetidae</taxon>
        <taxon>Onygenales</taxon>
        <taxon>Ajellomycetaceae</taxon>
        <taxon>Histoplasma</taxon>
    </lineage>
</organism>
<feature type="compositionally biased region" description="Polar residues" evidence="1">
    <location>
        <begin position="1"/>
        <end position="12"/>
    </location>
</feature>
<feature type="region of interest" description="Disordered" evidence="1">
    <location>
        <begin position="1"/>
        <end position="144"/>
    </location>
</feature>
<sequence length="267" mass="30336">MPTATLQSATRSTHPHQLKKPKRKTKTEKTPRPPKRNAKGTRRTPNPRLPTSFPSRATSSNSSAPSSPNTPTSATRSPNAARAGCPSSKTSSHSSRLPFNPEYRSTRRSRSVSKHRWKKQQLNRRSKMKQTPDHPARRLRWRNTSDRGGYVSRTCGLCQRRHCRLERCSPRREISSSGRTRSLARWWKGTAMVMSMPLQARLMGSRVGLIRRIAPSCLQRLVDEHVDHYIPELDQTYYDSVGSCVYNPLGGCGHGWMGLTLYFAYHL</sequence>
<reference evidence="2 3" key="1">
    <citation type="submission" date="2021-01" db="EMBL/GenBank/DDBJ databases">
        <title>Chromosome-level genome assembly of a human fungal pathogen reveals clustering of transcriptionally co-regulated genes.</title>
        <authorList>
            <person name="Voorhies M."/>
            <person name="Cohen S."/>
            <person name="Shea T.P."/>
            <person name="Petrus S."/>
            <person name="Munoz J.F."/>
            <person name="Poplawski S."/>
            <person name="Goldman W.E."/>
            <person name="Michael T."/>
            <person name="Cuomo C.A."/>
            <person name="Sil A."/>
            <person name="Beyhan S."/>
        </authorList>
    </citation>
    <scope>NUCLEOTIDE SEQUENCE [LARGE SCALE GENOMIC DNA]</scope>
    <source>
        <strain evidence="2 3">G184AR</strain>
    </source>
</reference>
<comment type="caution">
    <text evidence="2">The sequence shown here is derived from an EMBL/GenBank/DDBJ whole genome shotgun (WGS) entry which is preliminary data.</text>
</comment>
<proteinExistence type="predicted"/>